<dbReference type="InterPro" id="IPR041413">
    <property type="entry name" value="MLTR_LBD"/>
</dbReference>
<dbReference type="InterPro" id="IPR001387">
    <property type="entry name" value="Cro/C1-type_HTH"/>
</dbReference>
<gene>
    <name evidence="2" type="ORF">C9I47_2935</name>
</gene>
<evidence type="ECO:0000313" key="3">
    <source>
        <dbReference type="Proteomes" id="UP000249447"/>
    </source>
</evidence>
<feature type="domain" description="HTH cro/C1-type" evidence="1">
    <location>
        <begin position="15"/>
        <end position="69"/>
    </location>
</feature>
<dbReference type="SMART" id="SM00530">
    <property type="entry name" value="HTH_XRE"/>
    <property type="match status" value="1"/>
</dbReference>
<protein>
    <submittedName>
        <fullName evidence="2">XRE family transcriptional regulator</fullName>
    </submittedName>
</protein>
<dbReference type="GO" id="GO:0003677">
    <property type="term" value="F:DNA binding"/>
    <property type="evidence" value="ECO:0007669"/>
    <property type="project" value="InterPro"/>
</dbReference>
<dbReference type="PROSITE" id="PS50943">
    <property type="entry name" value="HTH_CROC1"/>
    <property type="match status" value="1"/>
</dbReference>
<organism evidence="2 3">
    <name type="scientific">Marilutibacter maris</name>
    <dbReference type="NCBI Taxonomy" id="1605891"/>
    <lineage>
        <taxon>Bacteria</taxon>
        <taxon>Pseudomonadati</taxon>
        <taxon>Pseudomonadota</taxon>
        <taxon>Gammaproteobacteria</taxon>
        <taxon>Lysobacterales</taxon>
        <taxon>Lysobacteraceae</taxon>
        <taxon>Marilutibacter</taxon>
    </lineage>
</organism>
<dbReference type="PANTHER" id="PTHR35010">
    <property type="entry name" value="BLL4672 PROTEIN-RELATED"/>
    <property type="match status" value="1"/>
</dbReference>
<dbReference type="Gene3D" id="3.30.450.180">
    <property type="match status" value="1"/>
</dbReference>
<accession>A0A2U9TCL0</accession>
<reference evidence="2 3" key="1">
    <citation type="submission" date="2018-05" db="EMBL/GenBank/DDBJ databases">
        <title>The complete genome of Lysobacter maris HZ9B, a marine bacterium antagonistic against terrestrial plant pathogens.</title>
        <authorList>
            <person name="Zhang X.-Q."/>
        </authorList>
    </citation>
    <scope>NUCLEOTIDE SEQUENCE [LARGE SCALE GENOMIC DNA]</scope>
    <source>
        <strain evidence="2 3">HZ9B</strain>
    </source>
</reference>
<dbReference type="PANTHER" id="PTHR35010:SF4">
    <property type="entry name" value="BLL5781 PROTEIN"/>
    <property type="match status" value="1"/>
</dbReference>
<name>A0A2U9TCL0_9GAMM</name>
<dbReference type="Gene3D" id="1.10.260.40">
    <property type="entry name" value="lambda repressor-like DNA-binding domains"/>
    <property type="match status" value="1"/>
</dbReference>
<proteinExistence type="predicted"/>
<dbReference type="Proteomes" id="UP000249447">
    <property type="component" value="Chromosome"/>
</dbReference>
<dbReference type="EMBL" id="CP029843">
    <property type="protein sequence ID" value="AWV08604.1"/>
    <property type="molecule type" value="Genomic_DNA"/>
</dbReference>
<dbReference type="KEGG" id="lmb:C9I47_2935"/>
<dbReference type="AlphaFoldDB" id="A0A2U9TCL0"/>
<dbReference type="RefSeq" id="WP_111267627.1">
    <property type="nucleotide sequence ID" value="NZ_CP029843.1"/>
</dbReference>
<dbReference type="Pfam" id="PF17765">
    <property type="entry name" value="MLTR_LBD"/>
    <property type="match status" value="1"/>
</dbReference>
<dbReference type="OrthoDB" id="2959414at2"/>
<dbReference type="InterPro" id="IPR010982">
    <property type="entry name" value="Lambda_DNA-bd_dom_sf"/>
</dbReference>
<sequence>MSLAATPDVQAGLLLREWRRARRWSQLDLAMTAEISARHLSYVETGKARPSREMVGRLADALEMPLRERNALLLAAGHAPQYPEHGLDAPQMARIRQTIDCILRQHEPYPAFVMNRHWDILIANDAAIRVNRWLLDGRDSRHRNMLRHFFDPDDLRARVVNWEEVAGELLRHLHALVASTPSDLNARTLLEEVTAYPGVPSQWRRRELGSVPAPVLNVGFRHQGLELGFFSALTTFGTPRDVTVDELHVECNYPADAATAEFCLALKQRQDAGDTEAGGIPSPR</sequence>
<dbReference type="Pfam" id="PF13560">
    <property type="entry name" value="HTH_31"/>
    <property type="match status" value="1"/>
</dbReference>
<evidence type="ECO:0000259" key="1">
    <source>
        <dbReference type="PROSITE" id="PS50943"/>
    </source>
</evidence>
<evidence type="ECO:0000313" key="2">
    <source>
        <dbReference type="EMBL" id="AWV08604.1"/>
    </source>
</evidence>
<keyword evidence="3" id="KW-1185">Reference proteome</keyword>
<dbReference type="SUPFAM" id="SSF47413">
    <property type="entry name" value="lambda repressor-like DNA-binding domains"/>
    <property type="match status" value="1"/>
</dbReference>
<dbReference type="CDD" id="cd00093">
    <property type="entry name" value="HTH_XRE"/>
    <property type="match status" value="1"/>
</dbReference>